<evidence type="ECO:0000313" key="4">
    <source>
        <dbReference type="Proteomes" id="UP000076969"/>
    </source>
</evidence>
<name>A0A172WII9_9EURY</name>
<dbReference type="GeneID" id="28496307"/>
<accession>A0A172WII9</accession>
<evidence type="ECO:0000313" key="3">
    <source>
        <dbReference type="EMBL" id="ANF23274.1"/>
    </source>
</evidence>
<sequence length="143" mass="15864">MEAAFGVSVFVFLYGLLRREKIGSISLTLHALLLISIAVVGYRANVLALDEVNPNFSFFDFIVVSFLMASMVLYLFLPSLPWVLTGKAYYSHDRPLIIAEAVLTAIAVTIYLLYRKSEEKEKRDLTAQDNPAPSESSSGQAEP</sequence>
<keyword evidence="2" id="KW-0472">Membrane</keyword>
<dbReference type="RefSeq" id="WP_068666768.1">
    <property type="nucleotide sequence ID" value="NZ_CP015520.1"/>
</dbReference>
<evidence type="ECO:0000256" key="1">
    <source>
        <dbReference type="SAM" id="MobiDB-lite"/>
    </source>
</evidence>
<keyword evidence="2" id="KW-1133">Transmembrane helix</keyword>
<evidence type="ECO:0000256" key="2">
    <source>
        <dbReference type="SAM" id="Phobius"/>
    </source>
</evidence>
<feature type="transmembrane region" description="Helical" evidence="2">
    <location>
        <begin position="29"/>
        <end position="49"/>
    </location>
</feature>
<dbReference type="Proteomes" id="UP000076969">
    <property type="component" value="Chromosome"/>
</dbReference>
<gene>
    <name evidence="3" type="ORF">A7C91_08895</name>
</gene>
<proteinExistence type="predicted"/>
<feature type="region of interest" description="Disordered" evidence="1">
    <location>
        <begin position="120"/>
        <end position="143"/>
    </location>
</feature>
<feature type="transmembrane region" description="Helical" evidence="2">
    <location>
        <begin position="56"/>
        <end position="76"/>
    </location>
</feature>
<dbReference type="OrthoDB" id="96563at2157"/>
<reference evidence="4" key="1">
    <citation type="journal article" date="2016" name="Syst. Appl. Microbiol.">
        <title>Thermococcus piezophilus sp. nov., a novel hyperthermophilic and piezophilic archaeon with a broad pressure range for growth, isolated from a deepest hydrothermal vent at the Mid-Cayman Rise.</title>
        <authorList>
            <person name="Dalmasso C."/>
            <person name="Oger P."/>
            <person name="Selva G."/>
            <person name="Courtine D."/>
            <person name="L'Haridon S."/>
            <person name="Garlaschelli A."/>
            <person name="Roussel E."/>
            <person name="Miyazaki J."/>
            <person name="Reveillaud J."/>
            <person name="Jebbar M."/>
            <person name="Takai K."/>
            <person name="Maignien L."/>
            <person name="Alain K."/>
        </authorList>
    </citation>
    <scope>NUCLEOTIDE SEQUENCE [LARGE SCALE GENOMIC DNA]</scope>
    <source>
        <strain evidence="4">CDGS</strain>
    </source>
</reference>
<protein>
    <submittedName>
        <fullName evidence="3">Uncharacterized protein</fullName>
    </submittedName>
</protein>
<dbReference type="KEGG" id="tpie:A7C91_08895"/>
<dbReference type="AlphaFoldDB" id="A0A172WII9"/>
<dbReference type="EMBL" id="CP015520">
    <property type="protein sequence ID" value="ANF23274.1"/>
    <property type="molecule type" value="Genomic_DNA"/>
</dbReference>
<keyword evidence="2" id="KW-0812">Transmembrane</keyword>
<feature type="transmembrane region" description="Helical" evidence="2">
    <location>
        <begin position="96"/>
        <end position="114"/>
    </location>
</feature>
<keyword evidence="4" id="KW-1185">Reference proteome</keyword>
<organism evidence="3 4">
    <name type="scientific">Thermococcus piezophilus</name>
    <dbReference type="NCBI Taxonomy" id="1712654"/>
    <lineage>
        <taxon>Archaea</taxon>
        <taxon>Methanobacteriati</taxon>
        <taxon>Methanobacteriota</taxon>
        <taxon>Thermococci</taxon>
        <taxon>Thermococcales</taxon>
        <taxon>Thermococcaceae</taxon>
        <taxon>Thermococcus</taxon>
    </lineage>
</organism>
<feature type="compositionally biased region" description="Polar residues" evidence="1">
    <location>
        <begin position="127"/>
        <end position="143"/>
    </location>
</feature>